<dbReference type="Gene3D" id="3.20.20.150">
    <property type="entry name" value="Divalent-metal-dependent TIM barrel enzymes"/>
    <property type="match status" value="1"/>
</dbReference>
<protein>
    <recommendedName>
        <fullName evidence="2">L-ribulose-5-phosphate 3-epimerase</fullName>
    </recommendedName>
</protein>
<dbReference type="InterPro" id="IPR050417">
    <property type="entry name" value="Sugar_Epim/Isomerase"/>
</dbReference>
<comment type="caution">
    <text evidence="4">The sequence shown here is derived from an EMBL/GenBank/DDBJ whole genome shotgun (WGS) entry which is preliminary data.</text>
</comment>
<keyword evidence="1 4" id="KW-0413">Isomerase</keyword>
<evidence type="ECO:0000259" key="3">
    <source>
        <dbReference type="Pfam" id="PF01261"/>
    </source>
</evidence>
<gene>
    <name evidence="4" type="ORF">KAK10_03340</name>
</gene>
<dbReference type="InterPro" id="IPR013022">
    <property type="entry name" value="Xyl_isomerase-like_TIM-brl"/>
</dbReference>
<keyword evidence="5" id="KW-1185">Reference proteome</keyword>
<evidence type="ECO:0000313" key="5">
    <source>
        <dbReference type="Proteomes" id="UP001057481"/>
    </source>
</evidence>
<dbReference type="NCBIfam" id="NF009689">
    <property type="entry name" value="PRK13210.1"/>
    <property type="match status" value="1"/>
</dbReference>
<reference evidence="4" key="1">
    <citation type="submission" date="2021-04" db="EMBL/GenBank/DDBJ databases">
        <title>Taxonomic assessment of Weissella genus.</title>
        <authorList>
            <person name="Fanelli F."/>
            <person name="Chieffi D."/>
            <person name="Dell'Aquila A."/>
            <person name="Gyu-Sung C."/>
            <person name="Franz C.M.A.P."/>
            <person name="Fusco V."/>
        </authorList>
    </citation>
    <scope>NUCLEOTIDE SEQUENCE</scope>
    <source>
        <strain evidence="4">LMG 25373</strain>
    </source>
</reference>
<dbReference type="NCBIfam" id="TIGR00542">
    <property type="entry name" value="hxl6Piso_put"/>
    <property type="match status" value="1"/>
</dbReference>
<dbReference type="PANTHER" id="PTHR43489">
    <property type="entry name" value="ISOMERASE"/>
    <property type="match status" value="1"/>
</dbReference>
<dbReference type="InterPro" id="IPR036237">
    <property type="entry name" value="Xyl_isomerase-like_sf"/>
</dbReference>
<evidence type="ECO:0000256" key="1">
    <source>
        <dbReference type="ARBA" id="ARBA00023235"/>
    </source>
</evidence>
<dbReference type="Proteomes" id="UP001057481">
    <property type="component" value="Unassembled WGS sequence"/>
</dbReference>
<dbReference type="EMBL" id="JAGMVS010000043">
    <property type="protein sequence ID" value="MCM2436965.1"/>
    <property type="molecule type" value="Genomic_DNA"/>
</dbReference>
<feature type="domain" description="Xylose isomerase-like TIM barrel" evidence="3">
    <location>
        <begin position="22"/>
        <end position="276"/>
    </location>
</feature>
<proteinExistence type="predicted"/>
<sequence>MTQIGIYEKALPKGMNWQSRLSLVKELGFDFLELSIDESDERLARLNWTDNELAQIQDAIRQTGVPIRTLMLSGHRRYPLGSTKIEIQEKALRMGCRAIDIAEKLGIRHIQLAGYDVFYEKRSYLTREYFMQNLISLVKYAASKEVMLDIETMDDPFINSLTKVKQIKERIKSPWLQAYPDLGNLSAWTENNVAQEIENNLDIIAHIHLKDTLPVTPESKGQFKDVPFGSGTVDFIGLLKLLTDLGYDGAYTIEMWSENSLDPISEVKKAQAFFKPILEMVGLKQEEQHA</sequence>
<evidence type="ECO:0000256" key="2">
    <source>
        <dbReference type="NCBIfam" id="TIGR00542"/>
    </source>
</evidence>
<accession>A0ABT0VGP5</accession>
<dbReference type="PANTHER" id="PTHR43489:SF1">
    <property type="entry name" value="L-RIBULOSE-5-PHOSPHATE 3-EPIMERASE SGBU-RELATED"/>
    <property type="match status" value="1"/>
</dbReference>
<evidence type="ECO:0000313" key="4">
    <source>
        <dbReference type="EMBL" id="MCM2436965.1"/>
    </source>
</evidence>
<name>A0ABT0VGP5_9LACO</name>
<dbReference type="GO" id="GO:0034015">
    <property type="term" value="F:L-ribulose-5-phosphate 3-epimerase activity"/>
    <property type="evidence" value="ECO:0007669"/>
    <property type="project" value="UniProtKB-EC"/>
</dbReference>
<dbReference type="Pfam" id="PF01261">
    <property type="entry name" value="AP_endonuc_2"/>
    <property type="match status" value="1"/>
</dbReference>
<dbReference type="InterPro" id="IPR004560">
    <property type="entry name" value="L-Ru-5P_3-Epase"/>
</dbReference>
<dbReference type="RefSeq" id="WP_205144144.1">
    <property type="nucleotide sequence ID" value="NZ_JAFBDN010000021.1"/>
</dbReference>
<organism evidence="4 5">
    <name type="scientific">Periweissella beninensis</name>
    <dbReference type="NCBI Taxonomy" id="504936"/>
    <lineage>
        <taxon>Bacteria</taxon>
        <taxon>Bacillati</taxon>
        <taxon>Bacillota</taxon>
        <taxon>Bacilli</taxon>
        <taxon>Lactobacillales</taxon>
        <taxon>Lactobacillaceae</taxon>
        <taxon>Periweissella</taxon>
    </lineage>
</organism>
<dbReference type="SUPFAM" id="SSF51658">
    <property type="entry name" value="Xylose isomerase-like"/>
    <property type="match status" value="1"/>
</dbReference>